<dbReference type="RefSeq" id="WP_003436796.1">
    <property type="nucleotide sequence ID" value="NZ_APLF01000003.1"/>
</dbReference>
<dbReference type="PANTHER" id="PTHR30441:SF8">
    <property type="entry name" value="DUF748 DOMAIN-CONTAINING PROTEIN"/>
    <property type="match status" value="1"/>
</dbReference>
<dbReference type="PANTHER" id="PTHR30441">
    <property type="entry name" value="DUF748 DOMAIN-CONTAINING PROTEIN"/>
    <property type="match status" value="1"/>
</dbReference>
<dbReference type="eggNOG" id="COG2911">
    <property type="taxonomic scope" value="Bacteria"/>
</dbReference>
<dbReference type="Pfam" id="PF04357">
    <property type="entry name" value="TamB"/>
    <property type="match status" value="1"/>
</dbReference>
<dbReference type="STRING" id="1189619.pgond44_03678"/>
<feature type="transmembrane region" description="Helical" evidence="6">
    <location>
        <begin position="18"/>
        <end position="37"/>
    </location>
</feature>
<organism evidence="8 9">
    <name type="scientific">Psychroflexus gondwanensis ACAM 44</name>
    <dbReference type="NCBI Taxonomy" id="1189619"/>
    <lineage>
        <taxon>Bacteria</taxon>
        <taxon>Pseudomonadati</taxon>
        <taxon>Bacteroidota</taxon>
        <taxon>Flavobacteriia</taxon>
        <taxon>Flavobacteriales</taxon>
        <taxon>Flavobacteriaceae</taxon>
        <taxon>Psychroflexus</taxon>
    </lineage>
</organism>
<evidence type="ECO:0000256" key="2">
    <source>
        <dbReference type="ARBA" id="ARBA00022692"/>
    </source>
</evidence>
<feature type="region of interest" description="Disordered" evidence="5">
    <location>
        <begin position="1667"/>
        <end position="1686"/>
    </location>
</feature>
<dbReference type="GO" id="GO:0005886">
    <property type="term" value="C:plasma membrane"/>
    <property type="evidence" value="ECO:0007669"/>
    <property type="project" value="InterPro"/>
</dbReference>
<name>N1WYM3_9FLAO</name>
<evidence type="ECO:0000256" key="6">
    <source>
        <dbReference type="SAM" id="Phobius"/>
    </source>
</evidence>
<proteinExistence type="predicted"/>
<comment type="caution">
    <text evidence="8">The sequence shown here is derived from an EMBL/GenBank/DDBJ whole genome shotgun (WGS) entry which is preliminary data.</text>
</comment>
<dbReference type="GO" id="GO:0090313">
    <property type="term" value="P:regulation of protein targeting to membrane"/>
    <property type="evidence" value="ECO:0007669"/>
    <property type="project" value="TreeGrafter"/>
</dbReference>
<evidence type="ECO:0000313" key="9">
    <source>
        <dbReference type="Proteomes" id="UP000012317"/>
    </source>
</evidence>
<evidence type="ECO:0000259" key="7">
    <source>
        <dbReference type="Pfam" id="PF04357"/>
    </source>
</evidence>
<gene>
    <name evidence="8" type="ORF">pgond44_03678</name>
</gene>
<feature type="domain" description="Translocation and assembly module TamB C-terminal" evidence="7">
    <location>
        <begin position="1187"/>
        <end position="1646"/>
    </location>
</feature>
<dbReference type="GO" id="GO:0009306">
    <property type="term" value="P:protein secretion"/>
    <property type="evidence" value="ECO:0007669"/>
    <property type="project" value="InterPro"/>
</dbReference>
<dbReference type="InterPro" id="IPR007452">
    <property type="entry name" value="TamB_C"/>
</dbReference>
<evidence type="ECO:0000313" key="8">
    <source>
        <dbReference type="EMBL" id="EMY82302.1"/>
    </source>
</evidence>
<dbReference type="EMBL" id="APLF01000003">
    <property type="protein sequence ID" value="EMY82302.1"/>
    <property type="molecule type" value="Genomic_DNA"/>
</dbReference>
<keyword evidence="4 6" id="KW-0472">Membrane</keyword>
<evidence type="ECO:0000256" key="1">
    <source>
        <dbReference type="ARBA" id="ARBA00004167"/>
    </source>
</evidence>
<accession>N1WYM3</accession>
<reference evidence="8 9" key="1">
    <citation type="journal article" date="2014" name="Genome Biol. Evol.">
        <title>Extensive gene acquisition in the extremely psychrophilic bacterial species Psychroflexus torquis and the link to sea-ice ecosystem specialism.</title>
        <authorList>
            <person name="Feng S."/>
            <person name="Powell S.M."/>
            <person name="Wilson R."/>
            <person name="Bowman J.P."/>
        </authorList>
    </citation>
    <scope>NUCLEOTIDE SEQUENCE [LARGE SCALE GENOMIC DNA]</scope>
    <source>
        <strain evidence="8 9">ACAM 44</strain>
    </source>
</reference>
<sequence>MTSKISTSKPLLKKILRIFARIVLSILILFILLILFVRSPWGQDIIIEKVTHYVSEKIDAKFEIGKLYLTFSGNLTLEDLLLEDTSQDTLIYSRYLEADVPIYPIVFGNQFKVDLVDWKGLKANVSRKDTVEGFNFQFIIDAFASSSEEKPTNKKKAAPLDISIGVVSFEEFQLSYQDEVTGIDTELILGKFSLKSKSIDLETMKFHLSELNLENTSITYDQFKPLVSENTQEESALPWIIVDDLSIKKVDLKYNSIPEDTKADVFLDEFALSNLDANLNLQTISLQNLVLRDSQFALEVNSNLSESKVELTETPPKPNELFSWPKWTVEVDEVDFVNNNISFLQNGKQPVKGEFSAEAISIKDLNFNAESILLSEEEKLSFSLDNFQFKEESGIELKEFRVDANLNSNEIELNDLKLEVNKSLVYADLILNYASIQALIDDPLQSTFNLKVSDLQLNVTDAYLFSPELKSNAQIKALASHNFKGNFEVNGSPKAMTISTFDLNWGKDTRVKLAGTLENVTDIDQLSFNFERYTAQSSQADISKFISAKELGISIPKRVLLKGSLKKESKGFSTNSQFVIPEGIIKLNGNFQSEPLLKYAIDLEVNSLKLGELLQNPDVGNLSLRLSSKGQGQTINDLTAELTSTIDSIRWNTYTFSGLNIEGVLKKGKGDVKFDYSDENLQMEFVSELELDSISSKVDIVFDLEGIRTQNLGLTEKDLRAKVLANIQFEGNSTQFEFDAQLKDGLVVYDQKPYYLGNFEFTSAVDSTKTTADISSQFLNGSLEANASINRISKALGNHFESYAKDSLLMENPKKPVKLKLNLSFIESPILSDIFLEGIQEMDTLRSTINFNESNEKLTANLNLPHINYQGNEIQGLTFDFNSEETTAEFNLNFDNILAGPLDIAATEISGKFLDKKLDLDLKAFKDEKDFFNSTVHIDFEENGLYRLSVSPENLILNGSSWSILENNEIVYQQDSLKIADFKLSRDAQEIVIDDNFDVEKTNVGIDFKNFKLSSITSYLNPDETLASGKLSGKFIIIEPFTSKGLLSNLKIEDFKIIQVPIGNFNLQAEARSEEDYELNVSLKDGGIDFNMDGLYHTDAKESNVDFDFVLNKLELNIIEQFTPDYLKDTEGKVEGEFKINGKLDNINYAGFLAFKDAQFNPKTLNTIFKLKDERIDLKNGKVSLSNFTIQDEDGNKFTANGSVGLEEFTNPKFNLSFDVKNFQILNSTSEDNDLYFGKLIFDATAKLSGDLDFPKVDLNLTVDGKSDLTYIVPESRASIVERDGIVIFVNKENPDDILTQQKEDATDAVISGIELKSTIKIQKKSRVKVVINKRTDDNVSIKGGGDFKFDIARNGDMNLVGKYEVSEGSVELNFYNIVKRKFEIAPSSSISWNGNPYNADLDLRAIYNIETSASSLMASQTAGENAIIQNRYKQQLPFMVYMAVGGELMSPDLSFQLDMPEESQGAINGSVYGRISQINQQEDKLNKQVFSLLVLNKFYPESGSDGSQGGATSMARDNLNQALSDQLNTFSDKLTGNTGINLNFDLNSYTDYQGSDATGRTDLDVTAQKKLLDDRLVVEAGSQMNVQGSQRPGESQAALGNVSIEYLLTEDGRWKLRGFRKSEYENVIDGQVFVSGIALIFTREFNKFKVLWDEAYRKSLKAKSVENKRVKNKEEEVKDQEPDKQ</sequence>
<dbReference type="PATRIC" id="fig|1189619.4.peg.773"/>
<dbReference type="Proteomes" id="UP000012317">
    <property type="component" value="Unassembled WGS sequence"/>
</dbReference>
<evidence type="ECO:0000256" key="5">
    <source>
        <dbReference type="SAM" id="MobiDB-lite"/>
    </source>
</evidence>
<keyword evidence="2 6" id="KW-0812">Transmembrane</keyword>
<protein>
    <recommendedName>
        <fullName evidence="7">Translocation and assembly module TamB C-terminal domain-containing protein</fullName>
    </recommendedName>
</protein>
<keyword evidence="3 6" id="KW-1133">Transmembrane helix</keyword>
<dbReference type="InterPro" id="IPR052894">
    <property type="entry name" value="AsmA-related"/>
</dbReference>
<evidence type="ECO:0000256" key="3">
    <source>
        <dbReference type="ARBA" id="ARBA00022989"/>
    </source>
</evidence>
<evidence type="ECO:0000256" key="4">
    <source>
        <dbReference type="ARBA" id="ARBA00023136"/>
    </source>
</evidence>
<keyword evidence="9" id="KW-1185">Reference proteome</keyword>
<comment type="subcellular location">
    <subcellularLocation>
        <location evidence="1">Membrane</location>
        <topology evidence="1">Single-pass membrane protein</topology>
    </subcellularLocation>
</comment>